<reference evidence="11 12" key="1">
    <citation type="submission" date="2024-09" db="EMBL/GenBank/DDBJ databases">
        <title>The Natural Products Discovery Center: Release of the First 8490 Sequenced Strains for Exploring Actinobacteria Biosynthetic Diversity.</title>
        <authorList>
            <person name="Kalkreuter E."/>
            <person name="Kautsar S.A."/>
            <person name="Yang D."/>
            <person name="Bader C.D."/>
            <person name="Teijaro C.N."/>
            <person name="Fluegel L."/>
            <person name="Davis C.M."/>
            <person name="Simpson J.R."/>
            <person name="Lauterbach L."/>
            <person name="Steele A.D."/>
            <person name="Gui C."/>
            <person name="Meng S."/>
            <person name="Li G."/>
            <person name="Viehrig K."/>
            <person name="Ye F."/>
            <person name="Su P."/>
            <person name="Kiefer A.F."/>
            <person name="Nichols A."/>
            <person name="Cepeda A.J."/>
            <person name="Yan W."/>
            <person name="Fan B."/>
            <person name="Jiang Y."/>
            <person name="Adhikari A."/>
            <person name="Zheng C.-J."/>
            <person name="Schuster L."/>
            <person name="Cowan T.M."/>
            <person name="Smanski M.J."/>
            <person name="Chevrette M.G."/>
            <person name="De Carvalho L.P.S."/>
            <person name="Shen B."/>
        </authorList>
    </citation>
    <scope>NUCLEOTIDE SEQUENCE [LARGE SCALE GENOMIC DNA]</scope>
    <source>
        <strain evidence="11 12">NPDC060353</strain>
    </source>
</reference>
<dbReference type="PANTHER" id="PTHR35011">
    <property type="entry name" value="2,3-DIKETO-L-GULONATE TRAP TRANSPORTER SMALL PERMEASE PROTEIN YIAM"/>
    <property type="match status" value="1"/>
</dbReference>
<comment type="subcellular location">
    <subcellularLocation>
        <location evidence="1">Cell inner membrane</location>
        <topology evidence="1">Multi-pass membrane protein</topology>
    </subcellularLocation>
</comment>
<evidence type="ECO:0000256" key="2">
    <source>
        <dbReference type="ARBA" id="ARBA00022448"/>
    </source>
</evidence>
<evidence type="ECO:0000259" key="10">
    <source>
        <dbReference type="Pfam" id="PF04290"/>
    </source>
</evidence>
<evidence type="ECO:0000313" key="11">
    <source>
        <dbReference type="EMBL" id="MFD6794224.1"/>
    </source>
</evidence>
<evidence type="ECO:0000256" key="1">
    <source>
        <dbReference type="ARBA" id="ARBA00004429"/>
    </source>
</evidence>
<keyword evidence="6 9" id="KW-1133">Transmembrane helix</keyword>
<sequence>MTERAATGIGRIAGATGRGFAAAVHALARAMSVVSVVGMLFVMLLVTYNVVLRLSGQPEVRGIVEYVELAMAVLAFFALGEAERRRQHVSMSSVVDRLSGRTYRVVRFVGGLGAASVAVLLAWASWDVLAAALETGEYKLGLVRLPMWPARVAVFAGFLILALEQIVTAVEDVRRGPEGGTRVHGL</sequence>
<dbReference type="Proteomes" id="UP001598673">
    <property type="component" value="Unassembled WGS sequence"/>
</dbReference>
<dbReference type="InterPro" id="IPR007387">
    <property type="entry name" value="TRAP_DctQ"/>
</dbReference>
<comment type="caution">
    <text evidence="11">The sequence shown here is derived from an EMBL/GenBank/DDBJ whole genome shotgun (WGS) entry which is preliminary data.</text>
</comment>
<feature type="domain" description="Tripartite ATP-independent periplasmic transporters DctQ component" evidence="10">
    <location>
        <begin position="43"/>
        <end position="175"/>
    </location>
</feature>
<keyword evidence="2" id="KW-0813">Transport</keyword>
<dbReference type="Pfam" id="PF04290">
    <property type="entry name" value="DctQ"/>
    <property type="match status" value="1"/>
</dbReference>
<evidence type="ECO:0000256" key="9">
    <source>
        <dbReference type="SAM" id="Phobius"/>
    </source>
</evidence>
<keyword evidence="5 9" id="KW-0812">Transmembrane</keyword>
<dbReference type="RefSeq" id="WP_258936072.1">
    <property type="nucleotide sequence ID" value="NZ_JANBBF010000008.1"/>
</dbReference>
<comment type="similarity">
    <text evidence="8">Belongs to the TRAP transporter small permease family.</text>
</comment>
<evidence type="ECO:0000256" key="6">
    <source>
        <dbReference type="ARBA" id="ARBA00022989"/>
    </source>
</evidence>
<proteinExistence type="inferred from homology"/>
<evidence type="ECO:0000256" key="8">
    <source>
        <dbReference type="ARBA" id="ARBA00038436"/>
    </source>
</evidence>
<keyword evidence="12" id="KW-1185">Reference proteome</keyword>
<feature type="transmembrane region" description="Helical" evidence="9">
    <location>
        <begin position="103"/>
        <end position="126"/>
    </location>
</feature>
<dbReference type="PANTHER" id="PTHR35011:SF10">
    <property type="entry name" value="TRAP TRANSPORTER SMALL PERMEASE PROTEIN"/>
    <property type="match status" value="1"/>
</dbReference>
<feature type="transmembrane region" description="Helical" evidence="9">
    <location>
        <begin position="146"/>
        <end position="167"/>
    </location>
</feature>
<evidence type="ECO:0000256" key="3">
    <source>
        <dbReference type="ARBA" id="ARBA00022475"/>
    </source>
</evidence>
<name>A0ABW6G4U9_9PSEU</name>
<evidence type="ECO:0000313" key="12">
    <source>
        <dbReference type="Proteomes" id="UP001598673"/>
    </source>
</evidence>
<keyword evidence="4" id="KW-0997">Cell inner membrane</keyword>
<gene>
    <name evidence="11" type="ORF">ACFWGY_12860</name>
</gene>
<organism evidence="11 12">
    <name type="scientific">Prauserella salsuginis</name>
    <dbReference type="NCBI Taxonomy" id="387889"/>
    <lineage>
        <taxon>Bacteria</taxon>
        <taxon>Bacillati</taxon>
        <taxon>Actinomycetota</taxon>
        <taxon>Actinomycetes</taxon>
        <taxon>Pseudonocardiales</taxon>
        <taxon>Pseudonocardiaceae</taxon>
        <taxon>Prauserella</taxon>
        <taxon>Prauserella salsuginis group</taxon>
    </lineage>
</organism>
<dbReference type="EMBL" id="JBHXCV010000007">
    <property type="protein sequence ID" value="MFD6794224.1"/>
    <property type="molecule type" value="Genomic_DNA"/>
</dbReference>
<accession>A0ABW6G4U9</accession>
<protein>
    <submittedName>
        <fullName evidence="11">TRAP transporter small permease</fullName>
    </submittedName>
</protein>
<keyword evidence="3" id="KW-1003">Cell membrane</keyword>
<feature type="transmembrane region" description="Helical" evidence="9">
    <location>
        <begin position="63"/>
        <end position="82"/>
    </location>
</feature>
<evidence type="ECO:0000256" key="4">
    <source>
        <dbReference type="ARBA" id="ARBA00022519"/>
    </source>
</evidence>
<evidence type="ECO:0000256" key="7">
    <source>
        <dbReference type="ARBA" id="ARBA00023136"/>
    </source>
</evidence>
<keyword evidence="7 9" id="KW-0472">Membrane</keyword>
<dbReference type="InterPro" id="IPR055348">
    <property type="entry name" value="DctQ"/>
</dbReference>
<feature type="transmembrane region" description="Helical" evidence="9">
    <location>
        <begin position="26"/>
        <end position="51"/>
    </location>
</feature>
<evidence type="ECO:0000256" key="5">
    <source>
        <dbReference type="ARBA" id="ARBA00022692"/>
    </source>
</evidence>